<dbReference type="GO" id="GO:0016747">
    <property type="term" value="F:acyltransferase activity, transferring groups other than amino-acyl groups"/>
    <property type="evidence" value="ECO:0007669"/>
    <property type="project" value="UniProtKB-ARBA"/>
</dbReference>
<name>A0A811RQZ0_9POAL</name>
<gene>
    <name evidence="2" type="ORF">NCGR_LOCUS56295</name>
</gene>
<accession>A0A811RQZ0</accession>
<dbReference type="Gene3D" id="3.30.559.10">
    <property type="entry name" value="Chloramphenicol acetyltransferase-like domain"/>
    <property type="match status" value="2"/>
</dbReference>
<keyword evidence="3" id="KW-1185">Reference proteome</keyword>
<comment type="similarity">
    <text evidence="1">Belongs to the plant acyltransferase family.</text>
</comment>
<evidence type="ECO:0000313" key="3">
    <source>
        <dbReference type="Proteomes" id="UP000604825"/>
    </source>
</evidence>
<dbReference type="PANTHER" id="PTHR31147">
    <property type="entry name" value="ACYL TRANSFERASE 4"/>
    <property type="match status" value="1"/>
</dbReference>
<dbReference type="InterPro" id="IPR050898">
    <property type="entry name" value="Plant_acyltransferase"/>
</dbReference>
<sequence>MGTIDDTAGFPVTRTSRSLVPPSSATPLETLRLSVIDRVAGLRHLVRSLHVFAGENKAAAAKPTTPAKALREALGKALVDYYPFAGRFVEAEDGEVRVACTGEGAWFVEAAAACSLEEVRHLDHPMLIPKEELLPEPAPDVNPLDMPLMMQVTEFTCGGFVVGLISVHTIADGLGAGQFINAVADYARGAVTNKPRITPIWARDVIPDPPKMPAPPPRLDLLGLVYFTTDLSPDHIAKVKSRYLEATGQRCSAFDVCVARTWQARVRALAIPDPAAPATRPSGEVAAADVVEVVRAVRDAKARLAADFARWAAAGGFDQDPYELTFTYDSLFVSDWTRLGFLEADYGWGTPTHVVPFSYHPFMAVAVIGAPPAPKPGARIMTMCVQEQHLPEFQEQMNQPSS</sequence>
<organism evidence="2 3">
    <name type="scientific">Miscanthus lutarioriparius</name>
    <dbReference type="NCBI Taxonomy" id="422564"/>
    <lineage>
        <taxon>Eukaryota</taxon>
        <taxon>Viridiplantae</taxon>
        <taxon>Streptophyta</taxon>
        <taxon>Embryophyta</taxon>
        <taxon>Tracheophyta</taxon>
        <taxon>Spermatophyta</taxon>
        <taxon>Magnoliopsida</taxon>
        <taxon>Liliopsida</taxon>
        <taxon>Poales</taxon>
        <taxon>Poaceae</taxon>
        <taxon>PACMAD clade</taxon>
        <taxon>Panicoideae</taxon>
        <taxon>Andropogonodae</taxon>
        <taxon>Andropogoneae</taxon>
        <taxon>Saccharinae</taxon>
        <taxon>Miscanthus</taxon>
    </lineage>
</organism>
<evidence type="ECO:0000313" key="2">
    <source>
        <dbReference type="EMBL" id="CAD6273026.1"/>
    </source>
</evidence>
<dbReference type="InterPro" id="IPR023213">
    <property type="entry name" value="CAT-like_dom_sf"/>
</dbReference>
<dbReference type="Proteomes" id="UP000604825">
    <property type="component" value="Unassembled WGS sequence"/>
</dbReference>
<dbReference type="AlphaFoldDB" id="A0A811RQZ0"/>
<proteinExistence type="inferred from homology"/>
<evidence type="ECO:0000256" key="1">
    <source>
        <dbReference type="ARBA" id="ARBA00009861"/>
    </source>
</evidence>
<dbReference type="OrthoDB" id="444127at2759"/>
<dbReference type="PANTHER" id="PTHR31147:SF54">
    <property type="entry name" value="OS10G0105900 PROTEIN"/>
    <property type="match status" value="1"/>
</dbReference>
<comment type="caution">
    <text evidence="2">The sequence shown here is derived from an EMBL/GenBank/DDBJ whole genome shotgun (WGS) entry which is preliminary data.</text>
</comment>
<reference evidence="2" key="1">
    <citation type="submission" date="2020-10" db="EMBL/GenBank/DDBJ databases">
        <authorList>
            <person name="Han B."/>
            <person name="Lu T."/>
            <person name="Zhao Q."/>
            <person name="Huang X."/>
            <person name="Zhao Y."/>
        </authorList>
    </citation>
    <scope>NUCLEOTIDE SEQUENCE</scope>
</reference>
<dbReference type="EMBL" id="CAJGYO010000016">
    <property type="protein sequence ID" value="CAD6273026.1"/>
    <property type="molecule type" value="Genomic_DNA"/>
</dbReference>
<dbReference type="Pfam" id="PF02458">
    <property type="entry name" value="Transferase"/>
    <property type="match status" value="2"/>
</dbReference>
<protein>
    <submittedName>
        <fullName evidence="2">Uncharacterized protein</fullName>
    </submittedName>
</protein>